<accession>V4TBB1</accession>
<dbReference type="AlphaFoldDB" id="V4TBB1"/>
<evidence type="ECO:0000259" key="5">
    <source>
        <dbReference type="PROSITE" id="PS50949"/>
    </source>
</evidence>
<dbReference type="Pfam" id="PF00392">
    <property type="entry name" value="GntR"/>
    <property type="match status" value="1"/>
</dbReference>
<dbReference type="GO" id="GO:0003677">
    <property type="term" value="F:DNA binding"/>
    <property type="evidence" value="ECO:0007669"/>
    <property type="project" value="UniProtKB-KW"/>
</dbReference>
<comment type="caution">
    <text evidence="6">The sequence shown here is derived from an EMBL/GenBank/DDBJ whole genome shotgun (WGS) entry which is preliminary data.</text>
</comment>
<proteinExistence type="predicted"/>
<dbReference type="SMART" id="SM00345">
    <property type="entry name" value="HTH_GNTR"/>
    <property type="match status" value="1"/>
</dbReference>
<dbReference type="EMBL" id="AWXZ01000038">
    <property type="protein sequence ID" value="ESR23688.1"/>
    <property type="molecule type" value="Genomic_DNA"/>
</dbReference>
<dbReference type="SUPFAM" id="SSF46785">
    <property type="entry name" value="Winged helix' DNA-binding domain"/>
    <property type="match status" value="1"/>
</dbReference>
<dbReference type="PROSITE" id="PS50949">
    <property type="entry name" value="HTH_GNTR"/>
    <property type="match status" value="1"/>
</dbReference>
<reference evidence="6 7" key="1">
    <citation type="journal article" date="2014" name="Genome Announc.">
        <title>Draft Genome Sequence of Lutibaculum baratangense Strain AMV1T, Isolated from a Mud Volcano in Andamans, India.</title>
        <authorList>
            <person name="Singh A."/>
            <person name="Sreenivas A."/>
            <person name="Sathyanarayana Reddy G."/>
            <person name="Pinnaka A.K."/>
            <person name="Shivaji S."/>
        </authorList>
    </citation>
    <scope>NUCLEOTIDE SEQUENCE [LARGE SCALE GENOMIC DNA]</scope>
    <source>
        <strain evidence="6 7">AMV1</strain>
    </source>
</reference>
<keyword evidence="1" id="KW-0805">Transcription regulation</keyword>
<dbReference type="InterPro" id="IPR036388">
    <property type="entry name" value="WH-like_DNA-bd_sf"/>
</dbReference>
<organism evidence="6 7">
    <name type="scientific">Lutibaculum baratangense AMV1</name>
    <dbReference type="NCBI Taxonomy" id="631454"/>
    <lineage>
        <taxon>Bacteria</taxon>
        <taxon>Pseudomonadati</taxon>
        <taxon>Pseudomonadota</taxon>
        <taxon>Alphaproteobacteria</taxon>
        <taxon>Hyphomicrobiales</taxon>
        <taxon>Tepidamorphaceae</taxon>
        <taxon>Lutibaculum</taxon>
    </lineage>
</organism>
<gene>
    <name evidence="6" type="ORF">N177_2918</name>
</gene>
<dbReference type="eggNOG" id="COG1802">
    <property type="taxonomic scope" value="Bacteria"/>
</dbReference>
<sequence>MGQTEPAEALRQTAHDRVYRELRARLIGGRMAPGRSVTLRGLAAELGVSPMPVREAVGRLVAERALEMKANRRVSVPEMTPRDIAELVFAREALEPEAARRALAGIDRKAVARLRRTDDELEQHLQLGNVEGYVAANHAFHFTIYRACGSAVLVPLIESLWLRIGPFMRVVYGRIGTNWVVDHHEAAIRAIEGGDAEALALAIRDDIREGMGLMTGGSLQADAPETGQGEAALTRGGL</sequence>
<dbReference type="Gene3D" id="1.10.10.10">
    <property type="entry name" value="Winged helix-like DNA-binding domain superfamily/Winged helix DNA-binding domain"/>
    <property type="match status" value="1"/>
</dbReference>
<evidence type="ECO:0000256" key="1">
    <source>
        <dbReference type="ARBA" id="ARBA00023015"/>
    </source>
</evidence>
<dbReference type="SUPFAM" id="SSF48008">
    <property type="entry name" value="GntR ligand-binding domain-like"/>
    <property type="match status" value="1"/>
</dbReference>
<dbReference type="InterPro" id="IPR036390">
    <property type="entry name" value="WH_DNA-bd_sf"/>
</dbReference>
<feature type="region of interest" description="Disordered" evidence="4">
    <location>
        <begin position="218"/>
        <end position="238"/>
    </location>
</feature>
<dbReference type="PANTHER" id="PTHR43537:SF39">
    <property type="entry name" value="HTH-TYPE TRANSCRIPTIONAL REGULATOR MCBR"/>
    <property type="match status" value="1"/>
</dbReference>
<dbReference type="PANTHER" id="PTHR43537">
    <property type="entry name" value="TRANSCRIPTIONAL REGULATOR, GNTR FAMILY"/>
    <property type="match status" value="1"/>
</dbReference>
<name>V4TBB1_9HYPH</name>
<evidence type="ECO:0000256" key="4">
    <source>
        <dbReference type="SAM" id="MobiDB-lite"/>
    </source>
</evidence>
<dbReference type="SMART" id="SM00895">
    <property type="entry name" value="FCD"/>
    <property type="match status" value="1"/>
</dbReference>
<dbReference type="InterPro" id="IPR011711">
    <property type="entry name" value="GntR_C"/>
</dbReference>
<evidence type="ECO:0000256" key="2">
    <source>
        <dbReference type="ARBA" id="ARBA00023125"/>
    </source>
</evidence>
<dbReference type="STRING" id="631454.N177_2918"/>
<dbReference type="PATRIC" id="fig|631454.5.peg.2881"/>
<dbReference type="RefSeq" id="WP_023433041.1">
    <property type="nucleotide sequence ID" value="NZ_AWXZ01000038.1"/>
</dbReference>
<keyword evidence="7" id="KW-1185">Reference proteome</keyword>
<dbReference type="InterPro" id="IPR000524">
    <property type="entry name" value="Tscrpt_reg_HTH_GntR"/>
</dbReference>
<dbReference type="GO" id="GO:0003700">
    <property type="term" value="F:DNA-binding transcription factor activity"/>
    <property type="evidence" value="ECO:0007669"/>
    <property type="project" value="InterPro"/>
</dbReference>
<keyword evidence="3" id="KW-0804">Transcription</keyword>
<evidence type="ECO:0000313" key="6">
    <source>
        <dbReference type="EMBL" id="ESR23688.1"/>
    </source>
</evidence>
<dbReference type="Proteomes" id="UP000017819">
    <property type="component" value="Unassembled WGS sequence"/>
</dbReference>
<keyword evidence="2" id="KW-0238">DNA-binding</keyword>
<evidence type="ECO:0000313" key="7">
    <source>
        <dbReference type="Proteomes" id="UP000017819"/>
    </source>
</evidence>
<dbReference type="Pfam" id="PF07729">
    <property type="entry name" value="FCD"/>
    <property type="match status" value="1"/>
</dbReference>
<evidence type="ECO:0000256" key="3">
    <source>
        <dbReference type="ARBA" id="ARBA00023163"/>
    </source>
</evidence>
<protein>
    <submittedName>
        <fullName evidence="6">Transcriptional regulator, GntR family</fullName>
    </submittedName>
</protein>
<dbReference type="Gene3D" id="1.20.120.530">
    <property type="entry name" value="GntR ligand-binding domain-like"/>
    <property type="match status" value="1"/>
</dbReference>
<dbReference type="InterPro" id="IPR008920">
    <property type="entry name" value="TF_FadR/GntR_C"/>
</dbReference>
<feature type="domain" description="HTH gntR-type" evidence="5">
    <location>
        <begin position="12"/>
        <end position="79"/>
    </location>
</feature>